<evidence type="ECO:0000313" key="2">
    <source>
        <dbReference type="Proteomes" id="UP001590950"/>
    </source>
</evidence>
<protein>
    <submittedName>
        <fullName evidence="1">Uncharacterized protein</fullName>
    </submittedName>
</protein>
<keyword evidence="2" id="KW-1185">Reference proteome</keyword>
<name>A0ABR3ZTF2_9LECA</name>
<dbReference type="EMBL" id="JBEFKJ010000052">
    <property type="protein sequence ID" value="KAL2036749.1"/>
    <property type="molecule type" value="Genomic_DNA"/>
</dbReference>
<gene>
    <name evidence="1" type="ORF">N7G274_010544</name>
</gene>
<evidence type="ECO:0000313" key="1">
    <source>
        <dbReference type="EMBL" id="KAL2036749.1"/>
    </source>
</evidence>
<reference evidence="1 2" key="1">
    <citation type="submission" date="2024-09" db="EMBL/GenBank/DDBJ databases">
        <title>Rethinking Asexuality: The Enigmatic Case of Functional Sexual Genes in Lepraria (Stereocaulaceae).</title>
        <authorList>
            <person name="Doellman M."/>
            <person name="Sun Y."/>
            <person name="Barcenas-Pena A."/>
            <person name="Lumbsch H.T."/>
            <person name="Grewe F."/>
        </authorList>
    </citation>
    <scope>NUCLEOTIDE SEQUENCE [LARGE SCALE GENOMIC DNA]</scope>
    <source>
        <strain evidence="1 2">Mercado 3170</strain>
    </source>
</reference>
<comment type="caution">
    <text evidence="1">The sequence shown here is derived from an EMBL/GenBank/DDBJ whole genome shotgun (WGS) entry which is preliminary data.</text>
</comment>
<dbReference type="Proteomes" id="UP001590950">
    <property type="component" value="Unassembled WGS sequence"/>
</dbReference>
<proteinExistence type="predicted"/>
<accession>A0ABR3ZTF2</accession>
<organism evidence="1 2">
    <name type="scientific">Stereocaulon virgatum</name>
    <dbReference type="NCBI Taxonomy" id="373712"/>
    <lineage>
        <taxon>Eukaryota</taxon>
        <taxon>Fungi</taxon>
        <taxon>Dikarya</taxon>
        <taxon>Ascomycota</taxon>
        <taxon>Pezizomycotina</taxon>
        <taxon>Lecanoromycetes</taxon>
        <taxon>OSLEUM clade</taxon>
        <taxon>Lecanoromycetidae</taxon>
        <taxon>Lecanorales</taxon>
        <taxon>Lecanorineae</taxon>
        <taxon>Stereocaulaceae</taxon>
        <taxon>Stereocaulon</taxon>
    </lineage>
</organism>
<sequence length="171" mass="19285">MTVNQYLLRQQCLSTSFNMGEHHEPAASRHVTDTGRMLTDHQQAIGRTPASNLWIEARTHKRNVKPARYELQSISALFQRGIKSRVATKLDQNLSQLGQGSDPRVGSFKYQTFLQHTTNSWVVTAKNACPHSQFDFLGFKSSGMACYLPKHAFQIFSRPISFPACRLSQGT</sequence>